<gene>
    <name evidence="4" type="ORF">HNR08_000029</name>
</gene>
<protein>
    <recommendedName>
        <fullName evidence="3">Peptidase M15C domain-containing protein</fullName>
    </recommendedName>
</protein>
<dbReference type="InterPro" id="IPR039561">
    <property type="entry name" value="Peptidase_M15C"/>
</dbReference>
<keyword evidence="2" id="KW-0472">Membrane</keyword>
<feature type="transmembrane region" description="Helical" evidence="2">
    <location>
        <begin position="98"/>
        <end position="122"/>
    </location>
</feature>
<sequence length="289" mass="29719">MRRHPAADPPAGSRPPAATAPRRTPPVGAGTAGPRPAAGPRRTTGAGGPRPEPAAPRRTGPGSPGSPGTPPAPRPRPAGSTPPRRPATQHGRLRPTPLGWTVLAVAAALVVAVVVGVVRLVAGPAAEAVVPACEPDATQSQNCWPAITDNEDPRLEPSPWITGRVLGGDVRTVLDHVAQRFDAEVEPVDVASSWGWAYRSVRGEDEALSNHASGTSIDLNATEHPLGSSGTFTDDQVAAIRAILAEVSPVVAWGGDFDGRLDEMHFEIVGDAEAVAEVAARLRGEPAAG</sequence>
<proteinExistence type="predicted"/>
<evidence type="ECO:0000259" key="3">
    <source>
        <dbReference type="Pfam" id="PF13539"/>
    </source>
</evidence>
<feature type="compositionally biased region" description="Pro residues" evidence="1">
    <location>
        <begin position="67"/>
        <end position="76"/>
    </location>
</feature>
<dbReference type="InterPro" id="IPR009045">
    <property type="entry name" value="Zn_M74/Hedgehog-like"/>
</dbReference>
<dbReference type="SUPFAM" id="SSF55166">
    <property type="entry name" value="Hedgehog/DD-peptidase"/>
    <property type="match status" value="1"/>
</dbReference>
<dbReference type="Gene3D" id="3.30.1380.10">
    <property type="match status" value="1"/>
</dbReference>
<evidence type="ECO:0000313" key="4">
    <source>
        <dbReference type="EMBL" id="MBB5471293.1"/>
    </source>
</evidence>
<feature type="compositionally biased region" description="Low complexity" evidence="1">
    <location>
        <begin position="77"/>
        <end position="88"/>
    </location>
</feature>
<comment type="caution">
    <text evidence="4">The sequence shown here is derived from an EMBL/GenBank/DDBJ whole genome shotgun (WGS) entry which is preliminary data.</text>
</comment>
<dbReference type="GO" id="GO:0008233">
    <property type="term" value="F:peptidase activity"/>
    <property type="evidence" value="ECO:0007669"/>
    <property type="project" value="InterPro"/>
</dbReference>
<feature type="compositionally biased region" description="Low complexity" evidence="1">
    <location>
        <begin position="9"/>
        <end position="44"/>
    </location>
</feature>
<feature type="domain" description="Peptidase M15C" evidence="3">
    <location>
        <begin position="204"/>
        <end position="268"/>
    </location>
</feature>
<keyword evidence="2" id="KW-0812">Transmembrane</keyword>
<reference evidence="4 5" key="1">
    <citation type="submission" date="2020-08" db="EMBL/GenBank/DDBJ databases">
        <title>Sequencing the genomes of 1000 actinobacteria strains.</title>
        <authorList>
            <person name="Klenk H.-P."/>
        </authorList>
    </citation>
    <scope>NUCLEOTIDE SEQUENCE [LARGE SCALE GENOMIC DNA]</scope>
    <source>
        <strain evidence="4 5">DSM 9581</strain>
    </source>
</reference>
<evidence type="ECO:0000256" key="2">
    <source>
        <dbReference type="SAM" id="Phobius"/>
    </source>
</evidence>
<organism evidence="4 5">
    <name type="scientific">Cellulomonas hominis</name>
    <dbReference type="NCBI Taxonomy" id="156981"/>
    <lineage>
        <taxon>Bacteria</taxon>
        <taxon>Bacillati</taxon>
        <taxon>Actinomycetota</taxon>
        <taxon>Actinomycetes</taxon>
        <taxon>Micrococcales</taxon>
        <taxon>Cellulomonadaceae</taxon>
        <taxon>Cellulomonas</taxon>
    </lineage>
</organism>
<feature type="region of interest" description="Disordered" evidence="1">
    <location>
        <begin position="1"/>
        <end position="95"/>
    </location>
</feature>
<accession>A0A7W8SA49</accession>
<keyword evidence="2" id="KW-1133">Transmembrane helix</keyword>
<evidence type="ECO:0000256" key="1">
    <source>
        <dbReference type="SAM" id="MobiDB-lite"/>
    </source>
</evidence>
<dbReference type="Pfam" id="PF13539">
    <property type="entry name" value="Peptidase_M15_4"/>
    <property type="match status" value="1"/>
</dbReference>
<dbReference type="EMBL" id="JACHDN010000001">
    <property type="protein sequence ID" value="MBB5471293.1"/>
    <property type="molecule type" value="Genomic_DNA"/>
</dbReference>
<dbReference type="RefSeq" id="WP_183834691.1">
    <property type="nucleotide sequence ID" value="NZ_JACHDN010000001.1"/>
</dbReference>
<name>A0A7W8SA49_9CELL</name>
<dbReference type="AlphaFoldDB" id="A0A7W8SA49"/>
<dbReference type="Proteomes" id="UP000564629">
    <property type="component" value="Unassembled WGS sequence"/>
</dbReference>
<evidence type="ECO:0000313" key="5">
    <source>
        <dbReference type="Proteomes" id="UP000564629"/>
    </source>
</evidence>